<dbReference type="EMBL" id="VMHE01000015">
    <property type="protein sequence ID" value="TSJ63582.1"/>
    <property type="molecule type" value="Genomic_DNA"/>
</dbReference>
<comment type="caution">
    <text evidence="2">The sequence shown here is derived from an EMBL/GenBank/DDBJ whole genome shotgun (WGS) entry which is preliminary data.</text>
</comment>
<dbReference type="Proteomes" id="UP000316425">
    <property type="component" value="Unassembled WGS sequence"/>
</dbReference>
<dbReference type="OrthoDB" id="5405951at2"/>
<evidence type="ECO:0000259" key="1">
    <source>
        <dbReference type="Pfam" id="PF11127"/>
    </source>
</evidence>
<keyword evidence="3" id="KW-1185">Reference proteome</keyword>
<feature type="domain" description="Inner membrane protein YgaP-like transmembrane" evidence="1">
    <location>
        <begin position="3"/>
        <end position="63"/>
    </location>
</feature>
<name>A0A556PGR3_9BACI</name>
<proteinExistence type="predicted"/>
<evidence type="ECO:0000313" key="2">
    <source>
        <dbReference type="EMBL" id="TSJ63582.1"/>
    </source>
</evidence>
<evidence type="ECO:0000313" key="3">
    <source>
        <dbReference type="Proteomes" id="UP000316425"/>
    </source>
</evidence>
<gene>
    <name evidence="2" type="ORF">FPQ13_08975</name>
</gene>
<dbReference type="InterPro" id="IPR021309">
    <property type="entry name" value="YgaP-like_TM"/>
</dbReference>
<dbReference type="Pfam" id="PF11127">
    <property type="entry name" value="YgaP-like_TM"/>
    <property type="match status" value="1"/>
</dbReference>
<dbReference type="RefSeq" id="WP_144089001.1">
    <property type="nucleotide sequence ID" value="NZ_VMHE01000015.1"/>
</dbReference>
<protein>
    <submittedName>
        <fullName evidence="2">DUF2892 domain-containing protein</fullName>
    </submittedName>
</protein>
<reference evidence="2 3" key="1">
    <citation type="submission" date="2019-07" db="EMBL/GenBank/DDBJ databases">
        <title>Allobacillus sp. nov. SKP isolated from shrimp paste of Euphausiacea.</title>
        <authorList>
            <person name="Kanchanasin P."/>
            <person name="Tanasupawat S."/>
            <person name="Shi W."/>
            <person name="Wu L."/>
            <person name="Ma J."/>
        </authorList>
    </citation>
    <scope>NUCLEOTIDE SEQUENCE [LARGE SCALE GENOMIC DNA]</scope>
    <source>
        <strain evidence="2 3">SKP4-8</strain>
    </source>
</reference>
<organism evidence="2 3">
    <name type="scientific">Allobacillus salarius</name>
    <dbReference type="NCBI Taxonomy" id="1955272"/>
    <lineage>
        <taxon>Bacteria</taxon>
        <taxon>Bacillati</taxon>
        <taxon>Bacillota</taxon>
        <taxon>Bacilli</taxon>
        <taxon>Bacillales</taxon>
        <taxon>Bacillaceae</taxon>
        <taxon>Allobacillus</taxon>
    </lineage>
</organism>
<dbReference type="AlphaFoldDB" id="A0A556PGR3"/>
<accession>A0A556PGR3</accession>
<sequence length="71" mass="7679">MRKQNIGTVSAFVRTSMGLCGLAVGAARLSRHSVTTWNLLLIKLSALVAAEGLTKYCPTKELFVPQRTSSK</sequence>